<dbReference type="OrthoDB" id="1935265at2759"/>
<gene>
    <name evidence="3" type="ORF">CTI12_AA317510</name>
</gene>
<evidence type="ECO:0000256" key="1">
    <source>
        <dbReference type="ARBA" id="ARBA00022448"/>
    </source>
</evidence>
<dbReference type="AlphaFoldDB" id="A0A2U1N1W8"/>
<sequence length="72" mass="7963">MLQNVKFDIKKEVAWAISDATYGGTNEQIKIMTVSIEGLENTLKVGEVEKNLGKNGEVNFYAQLIDDAEGKD</sequence>
<organism evidence="3 4">
    <name type="scientific">Artemisia annua</name>
    <name type="common">Sweet wormwood</name>
    <dbReference type="NCBI Taxonomy" id="35608"/>
    <lineage>
        <taxon>Eukaryota</taxon>
        <taxon>Viridiplantae</taxon>
        <taxon>Streptophyta</taxon>
        <taxon>Embryophyta</taxon>
        <taxon>Tracheophyta</taxon>
        <taxon>Spermatophyta</taxon>
        <taxon>Magnoliopsida</taxon>
        <taxon>eudicotyledons</taxon>
        <taxon>Gunneridae</taxon>
        <taxon>Pentapetalae</taxon>
        <taxon>asterids</taxon>
        <taxon>campanulids</taxon>
        <taxon>Asterales</taxon>
        <taxon>Asteraceae</taxon>
        <taxon>Asteroideae</taxon>
        <taxon>Anthemideae</taxon>
        <taxon>Artemisiinae</taxon>
        <taxon>Artemisia</taxon>
    </lineage>
</organism>
<dbReference type="STRING" id="35608.A0A2U1N1W8"/>
<dbReference type="InterPro" id="IPR011989">
    <property type="entry name" value="ARM-like"/>
</dbReference>
<dbReference type="Proteomes" id="UP000245207">
    <property type="component" value="Unassembled WGS sequence"/>
</dbReference>
<name>A0A2U1N1W8_ARTAN</name>
<keyword evidence="1" id="KW-0813">Transport</keyword>
<dbReference type="PANTHER" id="PTHR23316">
    <property type="entry name" value="IMPORTIN ALPHA"/>
    <property type="match status" value="1"/>
</dbReference>
<dbReference type="GO" id="GO:0015031">
    <property type="term" value="P:protein transport"/>
    <property type="evidence" value="ECO:0007669"/>
    <property type="project" value="UniProtKB-KW"/>
</dbReference>
<evidence type="ECO:0000256" key="2">
    <source>
        <dbReference type="ARBA" id="ARBA00022927"/>
    </source>
</evidence>
<reference evidence="3 4" key="1">
    <citation type="journal article" date="2018" name="Mol. Plant">
        <title>The genome of Artemisia annua provides insight into the evolution of Asteraceae family and artemisinin biosynthesis.</title>
        <authorList>
            <person name="Shen Q."/>
            <person name="Zhang L."/>
            <person name="Liao Z."/>
            <person name="Wang S."/>
            <person name="Yan T."/>
            <person name="Shi P."/>
            <person name="Liu M."/>
            <person name="Fu X."/>
            <person name="Pan Q."/>
            <person name="Wang Y."/>
            <person name="Lv Z."/>
            <person name="Lu X."/>
            <person name="Zhang F."/>
            <person name="Jiang W."/>
            <person name="Ma Y."/>
            <person name="Chen M."/>
            <person name="Hao X."/>
            <person name="Li L."/>
            <person name="Tang Y."/>
            <person name="Lv G."/>
            <person name="Zhou Y."/>
            <person name="Sun X."/>
            <person name="Brodelius P.E."/>
            <person name="Rose J.K.C."/>
            <person name="Tang K."/>
        </authorList>
    </citation>
    <scope>NUCLEOTIDE SEQUENCE [LARGE SCALE GENOMIC DNA]</scope>
    <source>
        <strain evidence="4">cv. Huhao1</strain>
        <tissue evidence="3">Leaf</tissue>
    </source>
</reference>
<keyword evidence="2" id="KW-0653">Protein transport</keyword>
<evidence type="ECO:0000313" key="3">
    <source>
        <dbReference type="EMBL" id="PWA67499.1"/>
    </source>
</evidence>
<dbReference type="Gene3D" id="1.25.10.10">
    <property type="entry name" value="Leucine-rich Repeat Variant"/>
    <property type="match status" value="1"/>
</dbReference>
<accession>A0A2U1N1W8</accession>
<evidence type="ECO:0000313" key="4">
    <source>
        <dbReference type="Proteomes" id="UP000245207"/>
    </source>
</evidence>
<proteinExistence type="predicted"/>
<protein>
    <submittedName>
        <fullName evidence="3">Uncharacterized protein</fullName>
    </submittedName>
</protein>
<comment type="caution">
    <text evidence="3">The sequence shown here is derived from an EMBL/GenBank/DDBJ whole genome shotgun (WGS) entry which is preliminary data.</text>
</comment>
<dbReference type="EMBL" id="PKPP01003821">
    <property type="protein sequence ID" value="PWA67499.1"/>
    <property type="molecule type" value="Genomic_DNA"/>
</dbReference>
<keyword evidence="4" id="KW-1185">Reference proteome</keyword>